<evidence type="ECO:0000313" key="6">
    <source>
        <dbReference type="Proteomes" id="UP000466694"/>
    </source>
</evidence>
<dbReference type="PRINTS" id="PR00368">
    <property type="entry name" value="FADPNR"/>
</dbReference>
<dbReference type="InterPro" id="IPR023753">
    <property type="entry name" value="FAD/NAD-binding_dom"/>
</dbReference>
<evidence type="ECO:0000313" key="5">
    <source>
        <dbReference type="EMBL" id="MQX08736.1"/>
    </source>
</evidence>
<dbReference type="PRINTS" id="PR00469">
    <property type="entry name" value="PNDRDTASEII"/>
</dbReference>
<dbReference type="SUPFAM" id="SSF51905">
    <property type="entry name" value="FAD/NAD(P)-binding domain"/>
    <property type="match status" value="1"/>
</dbReference>
<dbReference type="GO" id="GO:0016491">
    <property type="term" value="F:oxidoreductase activity"/>
    <property type="evidence" value="ECO:0007669"/>
    <property type="project" value="UniProtKB-KW"/>
</dbReference>
<proteinExistence type="predicted"/>
<evidence type="ECO:0000256" key="1">
    <source>
        <dbReference type="ARBA" id="ARBA00018719"/>
    </source>
</evidence>
<keyword evidence="3" id="KW-0560">Oxidoreductase</keyword>
<dbReference type="Proteomes" id="UP000466694">
    <property type="component" value="Unassembled WGS sequence"/>
</dbReference>
<evidence type="ECO:0000256" key="2">
    <source>
        <dbReference type="ARBA" id="ARBA00022630"/>
    </source>
</evidence>
<dbReference type="EMBL" id="WISZ01000091">
    <property type="protein sequence ID" value="MQX08736.1"/>
    <property type="molecule type" value="Genomic_DNA"/>
</dbReference>
<evidence type="ECO:0000256" key="3">
    <source>
        <dbReference type="ARBA" id="ARBA00023002"/>
    </source>
</evidence>
<comment type="caution">
    <text evidence="5">The sequence shown here is derived from an EMBL/GenBank/DDBJ whole genome shotgun (WGS) entry which is preliminary data.</text>
</comment>
<organism evidence="5 6">
    <name type="scientific">Rhizobium fredii</name>
    <name type="common">Sinorhizobium fredii</name>
    <dbReference type="NCBI Taxonomy" id="380"/>
    <lineage>
        <taxon>Bacteria</taxon>
        <taxon>Pseudomonadati</taxon>
        <taxon>Pseudomonadota</taxon>
        <taxon>Alphaproteobacteria</taxon>
        <taxon>Hyphomicrobiales</taxon>
        <taxon>Rhizobiaceae</taxon>
        <taxon>Sinorhizobium/Ensifer group</taxon>
        <taxon>Sinorhizobium</taxon>
    </lineage>
</organism>
<reference evidence="5 6" key="1">
    <citation type="journal article" date="2013" name="Genome Biol.">
        <title>Comparative genomics of the core and accessory genomes of 48 Sinorhizobium strains comprising five genospecies.</title>
        <authorList>
            <person name="Sugawara M."/>
            <person name="Epstein B."/>
            <person name="Badgley B.D."/>
            <person name="Unno T."/>
            <person name="Xu L."/>
            <person name="Reese J."/>
            <person name="Gyaneshwar P."/>
            <person name="Denny R."/>
            <person name="Mudge J."/>
            <person name="Bharti A.K."/>
            <person name="Farmer A.D."/>
            <person name="May G.D."/>
            <person name="Woodward J.E."/>
            <person name="Medigue C."/>
            <person name="Vallenet D."/>
            <person name="Lajus A."/>
            <person name="Rouy Z."/>
            <person name="Martinez-Vaz B."/>
            <person name="Tiffin P."/>
            <person name="Young N.D."/>
            <person name="Sadowsky M.J."/>
        </authorList>
    </citation>
    <scope>NUCLEOTIDE SEQUENCE [LARGE SCALE GENOMIC DNA]</scope>
    <source>
        <strain evidence="5 6">USDA205</strain>
    </source>
</reference>
<evidence type="ECO:0000259" key="4">
    <source>
        <dbReference type="Pfam" id="PF07992"/>
    </source>
</evidence>
<feature type="domain" description="FAD/NAD(P)-binding" evidence="4">
    <location>
        <begin position="11"/>
        <end position="290"/>
    </location>
</feature>
<dbReference type="InterPro" id="IPR036188">
    <property type="entry name" value="FAD/NAD-bd_sf"/>
</dbReference>
<dbReference type="PANTHER" id="PTHR48105">
    <property type="entry name" value="THIOREDOXIN REDUCTASE 1-RELATED-RELATED"/>
    <property type="match status" value="1"/>
</dbReference>
<sequence length="309" mass="32367">MNSSGTIAVVDCIVVGGGPAGLTAAIYLARYHLSVVAFDDDTSRAATIPVSHNHAGFPDGISGIDLLARMRSQAQNYGATIARNKITGLRKRDGGFVATFDGGSIRARAVLLATGVANRRPAMQDASHNDAVARGLLRYCPICDGFEITDKRVGVIGTGSNAFREALFLRSYTSDLTLVSAEGAHALSDDESAQLSEHGIVVDPGPITSIELEEDQITITMPSRSLHFSSVYPALGSDIRSELAAAIGARLTSDGCVVVDSHQRATVPGLYAAGDVAIGLDQISHAMGQASVAATTIRNDLCELTMLIR</sequence>
<dbReference type="AlphaFoldDB" id="A0A844AAS3"/>
<protein>
    <recommendedName>
        <fullName evidence="1">Thioredoxin reductase</fullName>
    </recommendedName>
</protein>
<dbReference type="GeneID" id="48977283"/>
<name>A0A844AAS3_RHIFR</name>
<dbReference type="Gene3D" id="3.50.50.60">
    <property type="entry name" value="FAD/NAD(P)-binding domain"/>
    <property type="match status" value="2"/>
</dbReference>
<accession>A0A844AAS3</accession>
<dbReference type="RefSeq" id="WP_037402435.1">
    <property type="nucleotide sequence ID" value="NZ_BJNI01000130.1"/>
</dbReference>
<gene>
    <name evidence="5" type="ORF">GHK48_10690</name>
</gene>
<keyword evidence="2" id="KW-0285">Flavoprotein</keyword>
<dbReference type="Pfam" id="PF07992">
    <property type="entry name" value="Pyr_redox_2"/>
    <property type="match status" value="1"/>
</dbReference>
<dbReference type="InterPro" id="IPR050097">
    <property type="entry name" value="Ferredoxin-NADP_redctase_2"/>
</dbReference>